<dbReference type="Gene3D" id="2.60.450.10">
    <property type="entry name" value="Lipopolysaccharide (LPS) transport protein A like domain"/>
    <property type="match status" value="1"/>
</dbReference>
<dbReference type="GO" id="GO:0009279">
    <property type="term" value="C:cell outer membrane"/>
    <property type="evidence" value="ECO:0007669"/>
    <property type="project" value="InterPro"/>
</dbReference>
<feature type="domain" description="LptD C-terminal" evidence="1">
    <location>
        <begin position="289"/>
        <end position="701"/>
    </location>
</feature>
<dbReference type="InterPro" id="IPR020889">
    <property type="entry name" value="LipoPS_assembly_LptD"/>
</dbReference>
<dbReference type="GO" id="GO:1990351">
    <property type="term" value="C:transporter complex"/>
    <property type="evidence" value="ECO:0007669"/>
    <property type="project" value="TreeGrafter"/>
</dbReference>
<name>A0A150WDZ3_BDEBC</name>
<comment type="caution">
    <text evidence="2">The sequence shown here is derived from an EMBL/GenBank/DDBJ whole genome shotgun (WGS) entry which is preliminary data.</text>
</comment>
<evidence type="ECO:0000313" key="2">
    <source>
        <dbReference type="EMBL" id="KYG61149.1"/>
    </source>
</evidence>
<dbReference type="InterPro" id="IPR050218">
    <property type="entry name" value="LptD"/>
</dbReference>
<dbReference type="PANTHER" id="PTHR30189:SF1">
    <property type="entry name" value="LPS-ASSEMBLY PROTEIN LPTD"/>
    <property type="match status" value="1"/>
</dbReference>
<protein>
    <submittedName>
        <fullName evidence="2">Organic solvent tolerance protein</fullName>
    </submittedName>
</protein>
<dbReference type="Proteomes" id="UP000075391">
    <property type="component" value="Unassembled WGS sequence"/>
</dbReference>
<dbReference type="Pfam" id="PF04453">
    <property type="entry name" value="LptD"/>
    <property type="match status" value="1"/>
</dbReference>
<accession>A0A150WDZ3</accession>
<dbReference type="PANTHER" id="PTHR30189">
    <property type="entry name" value="LPS-ASSEMBLY PROTEIN"/>
    <property type="match status" value="1"/>
</dbReference>
<proteinExistence type="inferred from homology"/>
<dbReference type="GO" id="GO:0015920">
    <property type="term" value="P:lipopolysaccharide transport"/>
    <property type="evidence" value="ECO:0007669"/>
    <property type="project" value="InterPro"/>
</dbReference>
<evidence type="ECO:0000259" key="1">
    <source>
        <dbReference type="Pfam" id="PF04453"/>
    </source>
</evidence>
<dbReference type="AlphaFoldDB" id="A0A150WDZ3"/>
<sequence length="804" mass="91547">MVLQSWIFLFLFLFVTVFTGTPLWAAEPTAKIHGILINADSMFRDTEKETAELEGNVQIVYQGQHIRADRARVLLRSRQVELFGNVEIMDAKNTIVGDQVYLDYENNTGVIYNGYVQSGSITFSGTVLQKTGESDYVVSSADYTACTNCPSTWSFSGTTVRAELGGYAYIKNAVLRFGHLPVFWFPYLIVPLKSDRQSGLLTPTFEASDTGGFAISLPYFWAISRSSDATIELKDYSKRGMKGLLEYRYMLNENSEGTLNFGSLFDKAFADDDRLNLYRPLSEKNDPIERYFVRYSHYLEMPDGGVHRAQINYASDLQYPKDFPTETLNHGDSAMENRVSYTKNTEDQHMSIDSSYYVNLLHGDPLAGNNDAVHRIPELRWAHTQQNIGDSNFIYAFDLDVVNFTRSGNAYDDMTTQTSGDTTVRFPKNSCNDPKWEDNPACKRVYDGSFDPSVDLIRTGQRIDFEPTVYYPIKLADGLDLVPAAAYRETHYNFNIEDNSHIVRRYLRAEIAARLSLSRVYGDTVSSKATRYKHEIIPEVTYSNLPWFTQDDSPFFGKGSVTDAPYSARDSITDLDIASDYSVQFDYNDRVYDRNLVTMALTNKVTEKRWVGDRPEYRQIGYLKLAQSYDASQQNRGGSIYEPWSDLTATLDVRLDRFQTYSIFNYFPYQNVTNASSRVRLMNDLGQFFQVQLTRQYKITPGQAVDTSARQEDYTFSAGFVSKYVNLMGKFVYDANWADRSSGDQIKSWAYIAQLKPPGDCLLVTFIHDQVTGGDTNFKLNFEFTFDGVPKPPLPPETLDTYGF</sequence>
<evidence type="ECO:0000313" key="3">
    <source>
        <dbReference type="Proteomes" id="UP000075391"/>
    </source>
</evidence>
<dbReference type="InterPro" id="IPR007543">
    <property type="entry name" value="LptD_C"/>
</dbReference>
<organism evidence="2 3">
    <name type="scientific">Bdellovibrio bacteriovorus</name>
    <dbReference type="NCBI Taxonomy" id="959"/>
    <lineage>
        <taxon>Bacteria</taxon>
        <taxon>Pseudomonadati</taxon>
        <taxon>Bdellovibrionota</taxon>
        <taxon>Bdellovibrionia</taxon>
        <taxon>Bdellovibrionales</taxon>
        <taxon>Pseudobdellovibrionaceae</taxon>
        <taxon>Bdellovibrio</taxon>
    </lineage>
</organism>
<dbReference type="EMBL" id="LUKF01000017">
    <property type="protein sequence ID" value="KYG61149.1"/>
    <property type="molecule type" value="Genomic_DNA"/>
</dbReference>
<dbReference type="GO" id="GO:0043165">
    <property type="term" value="P:Gram-negative-bacterium-type cell outer membrane assembly"/>
    <property type="evidence" value="ECO:0007669"/>
    <property type="project" value="InterPro"/>
</dbReference>
<reference evidence="2 3" key="1">
    <citation type="submission" date="2016-03" db="EMBL/GenBank/DDBJ databases">
        <authorList>
            <person name="Ploux O."/>
        </authorList>
    </citation>
    <scope>NUCLEOTIDE SEQUENCE [LARGE SCALE GENOMIC DNA]</scope>
    <source>
        <strain evidence="2 3">BER2</strain>
    </source>
</reference>
<dbReference type="HAMAP" id="MF_01411">
    <property type="entry name" value="LPS_assembly_LptD"/>
    <property type="match status" value="1"/>
</dbReference>
<gene>
    <name evidence="2" type="ORF">AZI85_09355</name>
</gene>